<organism evidence="2 3">
    <name type="scientific">Turnera subulata</name>
    <dbReference type="NCBI Taxonomy" id="218843"/>
    <lineage>
        <taxon>Eukaryota</taxon>
        <taxon>Viridiplantae</taxon>
        <taxon>Streptophyta</taxon>
        <taxon>Embryophyta</taxon>
        <taxon>Tracheophyta</taxon>
        <taxon>Spermatophyta</taxon>
        <taxon>Magnoliopsida</taxon>
        <taxon>eudicotyledons</taxon>
        <taxon>Gunneridae</taxon>
        <taxon>Pentapetalae</taxon>
        <taxon>rosids</taxon>
        <taxon>fabids</taxon>
        <taxon>Malpighiales</taxon>
        <taxon>Passifloraceae</taxon>
        <taxon>Turnera</taxon>
    </lineage>
</organism>
<keyword evidence="3" id="KW-1185">Reference proteome</keyword>
<evidence type="ECO:0000313" key="3">
    <source>
        <dbReference type="Proteomes" id="UP001141552"/>
    </source>
</evidence>
<feature type="non-terminal residue" evidence="2">
    <location>
        <position position="1"/>
    </location>
</feature>
<evidence type="ECO:0000259" key="1">
    <source>
        <dbReference type="Pfam" id="PF25349"/>
    </source>
</evidence>
<comment type="caution">
    <text evidence="2">The sequence shown here is derived from an EMBL/GenBank/DDBJ whole genome shotgun (WGS) entry which is preliminary data.</text>
</comment>
<evidence type="ECO:0000313" key="2">
    <source>
        <dbReference type="EMBL" id="KAJ4843794.1"/>
    </source>
</evidence>
<proteinExistence type="predicted"/>
<dbReference type="InterPro" id="IPR057619">
    <property type="entry name" value="PH_PHS1"/>
</dbReference>
<dbReference type="OrthoDB" id="1864854at2759"/>
<reference evidence="2" key="1">
    <citation type="submission" date="2022-02" db="EMBL/GenBank/DDBJ databases">
        <authorList>
            <person name="Henning P.M."/>
            <person name="McCubbin A.G."/>
            <person name="Shore J.S."/>
        </authorList>
    </citation>
    <scope>NUCLEOTIDE SEQUENCE</scope>
    <source>
        <strain evidence="2">F60SS</strain>
        <tissue evidence="2">Leaves</tissue>
    </source>
</reference>
<protein>
    <recommendedName>
        <fullName evidence="1">Poor homologous synapsis 1 PH domain-containing protein</fullName>
    </recommendedName>
</protein>
<dbReference type="Pfam" id="PF25349">
    <property type="entry name" value="PH_PHS1"/>
    <property type="match status" value="1"/>
</dbReference>
<sequence>LVPAGDQPQLAPGNANFAAGQQWQIFFARFINYPSIPSTSSYLVPRPHNRRYRPTPGTWISTQSPTATLQLQQPLHLDQYSAATTTTDAILSVHFLDKILTTVIELIRGSDMMQEEHYVSKLQFHWPQVSCIPGYPSRGTRAVFASYLDSTGEIQKFAMRFSTASEAEETCMEDSSTMAPMNTYSPEIPLRLNYDVEQDLYTKPATCLKDSSHMAPFNTYSTQPPLKMNYAVDQESHTKKEAASQIFDNISPTLPPSFTSLLNDCCPDVSQGRQLFQLLLESSRIYASEG</sequence>
<feature type="non-terminal residue" evidence="2">
    <location>
        <position position="290"/>
    </location>
</feature>
<gene>
    <name evidence="2" type="ORF">Tsubulata_009981</name>
</gene>
<reference evidence="2" key="2">
    <citation type="journal article" date="2023" name="Plants (Basel)">
        <title>Annotation of the Turnera subulata (Passifloraceae) Draft Genome Reveals the S-Locus Evolved after the Divergence of Turneroideae from Passifloroideae in a Stepwise Manner.</title>
        <authorList>
            <person name="Henning P.M."/>
            <person name="Roalson E.H."/>
            <person name="Mir W."/>
            <person name="McCubbin A.G."/>
            <person name="Shore J.S."/>
        </authorList>
    </citation>
    <scope>NUCLEOTIDE SEQUENCE</scope>
    <source>
        <strain evidence="2">F60SS</strain>
    </source>
</reference>
<accession>A0A9Q0JJC9</accession>
<feature type="domain" description="Poor homologous synapsis 1 PH" evidence="1">
    <location>
        <begin position="21"/>
        <end position="169"/>
    </location>
</feature>
<dbReference type="Proteomes" id="UP001141552">
    <property type="component" value="Unassembled WGS sequence"/>
</dbReference>
<dbReference type="EMBL" id="JAKUCV010002140">
    <property type="protein sequence ID" value="KAJ4843794.1"/>
    <property type="molecule type" value="Genomic_DNA"/>
</dbReference>
<name>A0A9Q0JJC9_9ROSI</name>
<dbReference type="AlphaFoldDB" id="A0A9Q0JJC9"/>